<protein>
    <submittedName>
        <fullName evidence="2">Altronate dehydratase</fullName>
    </submittedName>
</protein>
<evidence type="ECO:0000313" key="2">
    <source>
        <dbReference type="EMBL" id="MFD1634367.1"/>
    </source>
</evidence>
<dbReference type="PANTHER" id="PTHR30536:SF5">
    <property type="entry name" value="ALTRONATE DEHYDRATASE"/>
    <property type="match status" value="1"/>
</dbReference>
<name>A0ABD6CZ60_9EURY</name>
<organism evidence="2 3">
    <name type="scientific">Haloplanus ruber</name>
    <dbReference type="NCBI Taxonomy" id="869892"/>
    <lineage>
        <taxon>Archaea</taxon>
        <taxon>Methanobacteriati</taxon>
        <taxon>Methanobacteriota</taxon>
        <taxon>Stenosarchaea group</taxon>
        <taxon>Halobacteria</taxon>
        <taxon>Halobacteriales</taxon>
        <taxon>Haloferacaceae</taxon>
        <taxon>Haloplanus</taxon>
    </lineage>
</organism>
<evidence type="ECO:0000259" key="1">
    <source>
        <dbReference type="Pfam" id="PF20629"/>
    </source>
</evidence>
<dbReference type="Proteomes" id="UP001597075">
    <property type="component" value="Unassembled WGS sequence"/>
</dbReference>
<dbReference type="Pfam" id="PF20629">
    <property type="entry name" value="GD_AH_C"/>
    <property type="match status" value="1"/>
</dbReference>
<dbReference type="InterPro" id="IPR052172">
    <property type="entry name" value="UxaA_altronate/galactarate_dh"/>
</dbReference>
<feature type="domain" description="D-galactarate/Altronate dehydratase C-terminal" evidence="1">
    <location>
        <begin position="24"/>
        <end position="166"/>
    </location>
</feature>
<dbReference type="AlphaFoldDB" id="A0ABD6CZ60"/>
<feature type="non-terminal residue" evidence="2">
    <location>
        <position position="1"/>
    </location>
</feature>
<accession>A0ABD6CZ60</accession>
<dbReference type="InterPro" id="IPR048332">
    <property type="entry name" value="GD_AH_C"/>
</dbReference>
<sequence length="169" mass="17467">ANRAATDAVAERIRAAAERTADEPGNVRGLVRRAADLSFDEVVGAWGDSPVAEFVPYGGRMTAAEGLAVVDTPSRFEEAATALAAAGASVVVHVTAEGIPSGHPIVPVLKVTGDGETAAILPDDVDVDARSTTPDALLDELRRVADGEQTATERHGLTKFAINRVGPSM</sequence>
<reference evidence="2 3" key="1">
    <citation type="journal article" date="2019" name="Int. J. Syst. Evol. Microbiol.">
        <title>The Global Catalogue of Microorganisms (GCM) 10K type strain sequencing project: providing services to taxonomists for standard genome sequencing and annotation.</title>
        <authorList>
            <consortium name="The Broad Institute Genomics Platform"/>
            <consortium name="The Broad Institute Genome Sequencing Center for Infectious Disease"/>
            <person name="Wu L."/>
            <person name="Ma J."/>
        </authorList>
    </citation>
    <scope>NUCLEOTIDE SEQUENCE [LARGE SCALE GENOMIC DNA]</scope>
    <source>
        <strain evidence="2 3">CGMCC 1.10594</strain>
    </source>
</reference>
<dbReference type="EMBL" id="JBHUDL010000010">
    <property type="protein sequence ID" value="MFD1634367.1"/>
    <property type="molecule type" value="Genomic_DNA"/>
</dbReference>
<proteinExistence type="predicted"/>
<gene>
    <name evidence="2" type="ORF">ACFSBJ_11595</name>
</gene>
<keyword evidence="3" id="KW-1185">Reference proteome</keyword>
<comment type="caution">
    <text evidence="2">The sequence shown here is derived from an EMBL/GenBank/DDBJ whole genome shotgun (WGS) entry which is preliminary data.</text>
</comment>
<dbReference type="PANTHER" id="PTHR30536">
    <property type="entry name" value="ALTRONATE/GALACTARATE DEHYDRATASE"/>
    <property type="match status" value="1"/>
</dbReference>
<evidence type="ECO:0000313" key="3">
    <source>
        <dbReference type="Proteomes" id="UP001597075"/>
    </source>
</evidence>